<dbReference type="Proteomes" id="UP000515598">
    <property type="component" value="Chromosome"/>
</dbReference>
<accession>A0AAX1IGU0</accession>
<sequence>MQREPGRGRVGGEGSIGRWSATDVHVTERDVMVLLTNIDWGQLRRRAVYALMHAKKRGYRGQVATVETVPWNLIRLIPA</sequence>
<gene>
    <name evidence="1" type="ORF">GPNADHDJ_02723</name>
</gene>
<proteinExistence type="predicted"/>
<dbReference type="EMBL" id="CP060025">
    <property type="protein sequence ID" value="QNG78507.1"/>
    <property type="molecule type" value="Genomic_DNA"/>
</dbReference>
<organism evidence="1 2">
    <name type="scientific">Stenotrophomonas maltophilia</name>
    <name type="common">Pseudomonas maltophilia</name>
    <name type="synonym">Xanthomonas maltophilia</name>
    <dbReference type="NCBI Taxonomy" id="40324"/>
    <lineage>
        <taxon>Bacteria</taxon>
        <taxon>Pseudomonadati</taxon>
        <taxon>Pseudomonadota</taxon>
        <taxon>Gammaproteobacteria</taxon>
        <taxon>Lysobacterales</taxon>
        <taxon>Lysobacteraceae</taxon>
        <taxon>Stenotrophomonas</taxon>
        <taxon>Stenotrophomonas maltophilia group</taxon>
    </lineage>
</organism>
<reference evidence="1 2" key="1">
    <citation type="submission" date="2020-08" db="EMBL/GenBank/DDBJ databases">
        <title>Phenotypic and transcriptomic analysis of seven clinical Stenotrophomonas maltophilia isolates identify a small set of shared and commonly regulated genes involved in biofilm lifestyle.</title>
        <authorList>
            <person name="Alio I."/>
            <person name="Gudzuhn M."/>
            <person name="Streit W."/>
        </authorList>
    </citation>
    <scope>NUCLEOTIDE SEQUENCE [LARGE SCALE GENOMIC DNA]</scope>
    <source>
        <strain evidence="1 2">UHH_SKK55</strain>
    </source>
</reference>
<evidence type="ECO:0000313" key="1">
    <source>
        <dbReference type="EMBL" id="QNG78507.1"/>
    </source>
</evidence>
<name>A0AAX1IGU0_STEMA</name>
<evidence type="ECO:0000313" key="2">
    <source>
        <dbReference type="Proteomes" id="UP000515598"/>
    </source>
</evidence>
<protein>
    <submittedName>
        <fullName evidence="1">Uncharacterized protein</fullName>
    </submittedName>
</protein>
<dbReference type="AlphaFoldDB" id="A0AAX1IGU0"/>